<evidence type="ECO:0000256" key="2">
    <source>
        <dbReference type="ARBA" id="ARBA00005384"/>
    </source>
</evidence>
<dbReference type="PRINTS" id="PR00035">
    <property type="entry name" value="HTHGNTR"/>
</dbReference>
<keyword evidence="9" id="KW-0808">Transferase</keyword>
<dbReference type="PANTHER" id="PTHR46577">
    <property type="entry name" value="HTH-TYPE TRANSCRIPTIONAL REGULATORY PROTEIN GABR"/>
    <property type="match status" value="1"/>
</dbReference>
<dbReference type="AlphaFoldDB" id="A0A2C4Q4Z4"/>
<organism evidence="9 10">
    <name type="scientific">Bacillus wiedmannii</name>
    <dbReference type="NCBI Taxonomy" id="1890302"/>
    <lineage>
        <taxon>Bacteria</taxon>
        <taxon>Bacillati</taxon>
        <taxon>Bacillota</taxon>
        <taxon>Bacilli</taxon>
        <taxon>Bacillales</taxon>
        <taxon>Bacillaceae</taxon>
        <taxon>Bacillus</taxon>
        <taxon>Bacillus cereus group</taxon>
    </lineage>
</organism>
<dbReference type="InterPro" id="IPR036390">
    <property type="entry name" value="WH_DNA-bd_sf"/>
</dbReference>
<dbReference type="GO" id="GO:0003677">
    <property type="term" value="F:DNA binding"/>
    <property type="evidence" value="ECO:0007669"/>
    <property type="project" value="UniProtKB-KW"/>
</dbReference>
<dbReference type="PANTHER" id="PTHR46577:SF1">
    <property type="entry name" value="HTH-TYPE TRANSCRIPTIONAL REGULATORY PROTEIN GABR"/>
    <property type="match status" value="1"/>
</dbReference>
<evidence type="ECO:0000256" key="5">
    <source>
        <dbReference type="ARBA" id="ARBA00023015"/>
    </source>
</evidence>
<keyword evidence="3 9" id="KW-0032">Aminotransferase</keyword>
<dbReference type="GO" id="GO:0030170">
    <property type="term" value="F:pyridoxal phosphate binding"/>
    <property type="evidence" value="ECO:0007669"/>
    <property type="project" value="InterPro"/>
</dbReference>
<accession>A0A2C4Q4Z4</accession>
<evidence type="ECO:0000256" key="3">
    <source>
        <dbReference type="ARBA" id="ARBA00022576"/>
    </source>
</evidence>
<dbReference type="GO" id="GO:0008483">
    <property type="term" value="F:transaminase activity"/>
    <property type="evidence" value="ECO:0007669"/>
    <property type="project" value="UniProtKB-KW"/>
</dbReference>
<dbReference type="InterPro" id="IPR004839">
    <property type="entry name" value="Aminotransferase_I/II_large"/>
</dbReference>
<reference evidence="9 10" key="1">
    <citation type="submission" date="2017-09" db="EMBL/GenBank/DDBJ databases">
        <title>Large-scale bioinformatics analysis of Bacillus genomes uncovers conserved roles of natural products in bacterial physiology.</title>
        <authorList>
            <consortium name="Agbiome Team Llc"/>
            <person name="Bleich R.M."/>
            <person name="Grubbs K.J."/>
            <person name="Santa Maria K.C."/>
            <person name="Allen S.E."/>
            <person name="Farag S."/>
            <person name="Shank E.A."/>
            <person name="Bowers A."/>
        </authorList>
    </citation>
    <scope>NUCLEOTIDE SEQUENCE [LARGE SCALE GENOMIC DNA]</scope>
    <source>
        <strain evidence="9 10">AFS044295</strain>
    </source>
</reference>
<feature type="domain" description="HTH gntR-type" evidence="8">
    <location>
        <begin position="12"/>
        <end position="80"/>
    </location>
</feature>
<dbReference type="SUPFAM" id="SSF46785">
    <property type="entry name" value="Winged helix' DNA-binding domain"/>
    <property type="match status" value="1"/>
</dbReference>
<comment type="caution">
    <text evidence="9">The sequence shown here is derived from an EMBL/GenBank/DDBJ whole genome shotgun (WGS) entry which is preliminary data.</text>
</comment>
<keyword evidence="7" id="KW-0804">Transcription</keyword>
<dbReference type="Pfam" id="PF00392">
    <property type="entry name" value="GntR"/>
    <property type="match status" value="1"/>
</dbReference>
<dbReference type="CDD" id="cd00609">
    <property type="entry name" value="AAT_like"/>
    <property type="match status" value="1"/>
</dbReference>
<dbReference type="Pfam" id="PF00155">
    <property type="entry name" value="Aminotran_1_2"/>
    <property type="match status" value="1"/>
</dbReference>
<dbReference type="CDD" id="cd07377">
    <property type="entry name" value="WHTH_GntR"/>
    <property type="match status" value="1"/>
</dbReference>
<name>A0A2C4Q4Z4_9BACI</name>
<dbReference type="EMBL" id="NUSP01000012">
    <property type="protein sequence ID" value="PHD59650.1"/>
    <property type="molecule type" value="Genomic_DNA"/>
</dbReference>
<proteinExistence type="inferred from homology"/>
<dbReference type="InterPro" id="IPR015421">
    <property type="entry name" value="PyrdxlP-dep_Trfase_major"/>
</dbReference>
<sequence>MKNFLFTFEKSIPKYKQIYTNVKLLIEKGVLKKDESLPSIRQLADSLHVSRNTTLLAYDQLAAEGYIRGENRRGFFVNELEPNLYQRRKKVKQKDEKQISKEITINFKVDTVEKEMFPKNTWKRFVNHSMEENLLYTYGDPFGEAILRDQVAKYLLESRGLSTGQGSIIIGSSTQQMLTYIGHVLKSDFSSIILEDPGFWGAREVFKLHHFSFEFLPVYENGIELSELSNLKARLIYVTPSHHSPYGVSMSIQQRQQLIQWAKKKKGYIIEDDYDSEFRYTQRPFPSLASIDQNRVIYIGNFSKAFLPGLRLSYMVLPKELLMKYKEHFKGFENTASTIHQIAMAKFMKENEWYRHIKRMRNIYRKKMEHLISTLNEHFGNDITIIGHNSGLYLLIKVHLQKSEDWLIKQAYKNGVEIGPTSRYFVNNYIDRPIIKLAFGGLSHKEITLGVKLLKKAWL</sequence>
<dbReference type="PROSITE" id="PS50949">
    <property type="entry name" value="HTH_GNTR"/>
    <property type="match status" value="1"/>
</dbReference>
<dbReference type="Proteomes" id="UP000223364">
    <property type="component" value="Unassembled WGS sequence"/>
</dbReference>
<dbReference type="Gene3D" id="3.40.640.10">
    <property type="entry name" value="Type I PLP-dependent aspartate aminotransferase-like (Major domain)"/>
    <property type="match status" value="1"/>
</dbReference>
<evidence type="ECO:0000256" key="7">
    <source>
        <dbReference type="ARBA" id="ARBA00023163"/>
    </source>
</evidence>
<protein>
    <submittedName>
        <fullName evidence="9">PLP-dependent aminotransferase family protein</fullName>
    </submittedName>
</protein>
<evidence type="ECO:0000259" key="8">
    <source>
        <dbReference type="PROSITE" id="PS50949"/>
    </source>
</evidence>
<evidence type="ECO:0000313" key="10">
    <source>
        <dbReference type="Proteomes" id="UP000223364"/>
    </source>
</evidence>
<keyword evidence="6" id="KW-0238">DNA-binding</keyword>
<comment type="similarity">
    <text evidence="2">In the C-terminal section; belongs to the class-I pyridoxal-phosphate-dependent aminotransferase family.</text>
</comment>
<dbReference type="RefSeq" id="WP_060487761.1">
    <property type="nucleotide sequence ID" value="NZ_LJXA01000021.1"/>
</dbReference>
<dbReference type="InterPro" id="IPR015424">
    <property type="entry name" value="PyrdxlP-dep_Trfase"/>
</dbReference>
<dbReference type="SUPFAM" id="SSF53383">
    <property type="entry name" value="PLP-dependent transferases"/>
    <property type="match status" value="1"/>
</dbReference>
<evidence type="ECO:0000313" key="9">
    <source>
        <dbReference type="EMBL" id="PHD59650.1"/>
    </source>
</evidence>
<dbReference type="GO" id="GO:0003700">
    <property type="term" value="F:DNA-binding transcription factor activity"/>
    <property type="evidence" value="ECO:0007669"/>
    <property type="project" value="InterPro"/>
</dbReference>
<keyword evidence="4" id="KW-0663">Pyridoxal phosphate</keyword>
<dbReference type="InterPro" id="IPR036388">
    <property type="entry name" value="WH-like_DNA-bd_sf"/>
</dbReference>
<dbReference type="SMART" id="SM00345">
    <property type="entry name" value="HTH_GNTR"/>
    <property type="match status" value="1"/>
</dbReference>
<evidence type="ECO:0000256" key="4">
    <source>
        <dbReference type="ARBA" id="ARBA00022898"/>
    </source>
</evidence>
<evidence type="ECO:0000256" key="1">
    <source>
        <dbReference type="ARBA" id="ARBA00001933"/>
    </source>
</evidence>
<evidence type="ECO:0000256" key="6">
    <source>
        <dbReference type="ARBA" id="ARBA00023125"/>
    </source>
</evidence>
<dbReference type="InterPro" id="IPR051446">
    <property type="entry name" value="HTH_trans_reg/aminotransferase"/>
</dbReference>
<gene>
    <name evidence="9" type="ORF">COF57_16065</name>
</gene>
<dbReference type="Gene3D" id="1.10.10.10">
    <property type="entry name" value="Winged helix-like DNA-binding domain superfamily/Winged helix DNA-binding domain"/>
    <property type="match status" value="1"/>
</dbReference>
<keyword evidence="5" id="KW-0805">Transcription regulation</keyword>
<dbReference type="InterPro" id="IPR000524">
    <property type="entry name" value="Tscrpt_reg_HTH_GntR"/>
</dbReference>
<comment type="cofactor">
    <cofactor evidence="1">
        <name>pyridoxal 5'-phosphate</name>
        <dbReference type="ChEBI" id="CHEBI:597326"/>
    </cofactor>
</comment>